<dbReference type="EMBL" id="CP012850">
    <property type="protein sequence ID" value="ALI37016.1"/>
    <property type="molecule type" value="Genomic_DNA"/>
</dbReference>
<protein>
    <submittedName>
        <fullName evidence="1">Uncharacterized protein</fullName>
    </submittedName>
</protein>
<accession>A0A654M322</accession>
<reference evidence="2" key="1">
    <citation type="submission" date="2015-10" db="EMBL/GenBank/DDBJ databases">
        <title>Niche specialization of a soil ammonia-oxidizing archaeon, Candidatus Nitrosocosmicus oleophilus.</title>
        <authorList>
            <person name="Jung M.-Y."/>
            <person name="Rhee S.-K."/>
        </authorList>
    </citation>
    <scope>NUCLEOTIDE SEQUENCE [LARGE SCALE GENOMIC DNA]</scope>
    <source>
        <strain evidence="2">MY3</strain>
    </source>
</reference>
<organism evidence="1 2">
    <name type="scientific">Candidatus Nitrosocosmicus oleophilus</name>
    <dbReference type="NCBI Taxonomy" id="1353260"/>
    <lineage>
        <taxon>Archaea</taxon>
        <taxon>Nitrososphaerota</taxon>
        <taxon>Nitrososphaeria</taxon>
        <taxon>Nitrososphaerales</taxon>
        <taxon>Nitrososphaeraceae</taxon>
        <taxon>Candidatus Nitrosocosmicus</taxon>
    </lineage>
</organism>
<sequence length="58" mass="7121">MNQKNRRHCVENGLLRFFTIQNQRVKDEEISVEMIRNYLKPVKFYCEMNGVVFNWKII</sequence>
<dbReference type="AlphaFoldDB" id="A0A654M322"/>
<proteinExistence type="predicted"/>
<evidence type="ECO:0000313" key="2">
    <source>
        <dbReference type="Proteomes" id="UP000058925"/>
    </source>
</evidence>
<gene>
    <name evidence="1" type="ORF">NMY3_02826</name>
</gene>
<name>A0A654M322_9ARCH</name>
<dbReference type="KEGG" id="taa:NMY3_02826"/>
<evidence type="ECO:0000313" key="1">
    <source>
        <dbReference type="EMBL" id="ALI37016.1"/>
    </source>
</evidence>
<keyword evidence="2" id="KW-1185">Reference proteome</keyword>
<dbReference type="Proteomes" id="UP000058925">
    <property type="component" value="Chromosome"/>
</dbReference>